<feature type="transmembrane region" description="Helical" evidence="4">
    <location>
        <begin position="279"/>
        <end position="297"/>
    </location>
</feature>
<dbReference type="AlphaFoldDB" id="D9PVX3"/>
<dbReference type="GO" id="GO:0016757">
    <property type="term" value="F:glycosyltransferase activity"/>
    <property type="evidence" value="ECO:0007669"/>
    <property type="project" value="UniProtKB-KW"/>
</dbReference>
<evidence type="ECO:0000313" key="6">
    <source>
        <dbReference type="EMBL" id="ADL58371.1"/>
    </source>
</evidence>
<evidence type="ECO:0000256" key="1">
    <source>
        <dbReference type="ARBA" id="ARBA00006739"/>
    </source>
</evidence>
<keyword evidence="2 6" id="KW-0328">Glycosyltransferase</keyword>
<keyword evidence="4" id="KW-0472">Membrane</keyword>
<dbReference type="EMBL" id="CP001710">
    <property type="protein sequence ID" value="ADL58371.1"/>
    <property type="molecule type" value="Genomic_DNA"/>
</dbReference>
<dbReference type="Proteomes" id="UP000000345">
    <property type="component" value="Chromosome"/>
</dbReference>
<dbReference type="InterPro" id="IPR001173">
    <property type="entry name" value="Glyco_trans_2-like"/>
</dbReference>
<keyword evidence="3 6" id="KW-0808">Transferase</keyword>
<dbReference type="Pfam" id="PF00535">
    <property type="entry name" value="Glycos_transf_2"/>
    <property type="match status" value="1"/>
</dbReference>
<dbReference type="Gene3D" id="3.90.550.10">
    <property type="entry name" value="Spore Coat Polysaccharide Biosynthesis Protein SpsA, Chain A"/>
    <property type="match status" value="1"/>
</dbReference>
<dbReference type="CAZy" id="GT2">
    <property type="family name" value="Glycosyltransferase Family 2"/>
</dbReference>
<protein>
    <submittedName>
        <fullName evidence="6">Predicted glycosyltransferase</fullName>
        <ecNumber evidence="6">2.4.1.-</ecNumber>
    </submittedName>
</protein>
<keyword evidence="7" id="KW-1185">Reference proteome</keyword>
<dbReference type="PANTHER" id="PTHR43179:SF12">
    <property type="entry name" value="GALACTOFURANOSYLTRANSFERASE GLFT2"/>
    <property type="match status" value="1"/>
</dbReference>
<evidence type="ECO:0000256" key="3">
    <source>
        <dbReference type="ARBA" id="ARBA00022679"/>
    </source>
</evidence>
<evidence type="ECO:0000313" key="7">
    <source>
        <dbReference type="Proteomes" id="UP000000345"/>
    </source>
</evidence>
<comment type="similarity">
    <text evidence="1">Belongs to the glycosyltransferase 2 family.</text>
</comment>
<reference key="1">
    <citation type="submission" date="2009-08" db="EMBL/GenBank/DDBJ databases">
        <title>The genome sequence of Methanothermobacter marburgensis.</title>
        <authorList>
            <person name="Kaster A."/>
            <person name="Seedorf H."/>
            <person name="Goenrich M."/>
            <person name="Wiezer A."/>
            <person name="Liesegang H."/>
            <person name="Thauer R."/>
            <person name="Gottschalk G."/>
        </authorList>
    </citation>
    <scope>NUCLEOTIDE SEQUENCE</scope>
    <source>
        <strain>Marburg</strain>
    </source>
</reference>
<dbReference type="EC" id="2.4.1.-" evidence="6"/>
<evidence type="ECO:0000259" key="5">
    <source>
        <dbReference type="Pfam" id="PF00535"/>
    </source>
</evidence>
<feature type="domain" description="Glycosyltransferase 2-like" evidence="5">
    <location>
        <begin position="6"/>
        <end position="150"/>
    </location>
</feature>
<keyword evidence="4" id="KW-1133">Transmembrane helix</keyword>
<sequence length="331" mass="37758">MRVAAVVVTYNRKELLMECLEALMKQTRPLQAIYIIDNASTDGTPELLHQEGYTPSPEGGTLTLKTPKNQKEIRVTHIRLPENTGGAGGFHEGVKRAYQDGYDWIWLMDDDAEPLPDSLEKLLVYASDGVVALANLKVSPDGNPQFRHRGFFDFEGFGDMVQPVSPDDLKEDCVEIDHASFVGLLVNLKAVEYVGFPRADFFLHFDDVEYSLRLRRKGDILLIPGSPILHKDGAMVNSGSRRILGKDVPMVPYDRLWLRYYGVRNSVWLRKMNMKWWRFYLFLLKAIPLSIGGQLISGENILRRVKFILNAYMDGFRGIFDNEKPKRILYG</sequence>
<keyword evidence="4" id="KW-0812">Transmembrane</keyword>
<evidence type="ECO:0000256" key="4">
    <source>
        <dbReference type="SAM" id="Phobius"/>
    </source>
</evidence>
<evidence type="ECO:0000256" key="2">
    <source>
        <dbReference type="ARBA" id="ARBA00022676"/>
    </source>
</evidence>
<accession>D9PVX3</accession>
<dbReference type="CDD" id="cd04185">
    <property type="entry name" value="GT_2_like_b"/>
    <property type="match status" value="1"/>
</dbReference>
<dbReference type="InterPro" id="IPR029044">
    <property type="entry name" value="Nucleotide-diphossugar_trans"/>
</dbReference>
<dbReference type="OrthoDB" id="46222at2157"/>
<dbReference type="PANTHER" id="PTHR43179">
    <property type="entry name" value="RHAMNOSYLTRANSFERASE WBBL"/>
    <property type="match status" value="1"/>
</dbReference>
<dbReference type="KEGG" id="mmg:MTBMA_c07760"/>
<dbReference type="PaxDb" id="79929-MTBMA_c07760"/>
<reference evidence="6 7" key="2">
    <citation type="journal article" date="2010" name="J. Bacteriol.">
        <title>Complete genome sequence of Methanothermobacter marburgensis, a methanoarchaeon model organism.</title>
        <authorList>
            <person name="Liesegang H."/>
            <person name="Kaster A.K."/>
            <person name="Wiezer A."/>
            <person name="Goenrich M."/>
            <person name="Wollherr A."/>
            <person name="Seedorf H."/>
            <person name="Gottschalk G."/>
            <person name="Thauer R.K."/>
        </authorList>
    </citation>
    <scope>NUCLEOTIDE SEQUENCE [LARGE SCALE GENOMIC DNA]</scope>
    <source>
        <strain evidence="7">ATCC BAA-927 / DSM 2133 / JCM 14651 / NBRC 100331 / OCM 82 / Marburg</strain>
    </source>
</reference>
<dbReference type="HOGENOM" id="CLU_023845_2_1_2"/>
<gene>
    <name evidence="6" type="ordered locus">MTBMA_c07760</name>
</gene>
<organism evidence="6 7">
    <name type="scientific">Methanothermobacter marburgensis (strain ATCC BAA-927 / DSM 2133 / JCM 14651 / NBRC 100331 / OCM 82 / Marburg)</name>
    <name type="common">Methanobacterium thermoautotrophicum</name>
    <dbReference type="NCBI Taxonomy" id="79929"/>
    <lineage>
        <taxon>Archaea</taxon>
        <taxon>Methanobacteriati</taxon>
        <taxon>Methanobacteriota</taxon>
        <taxon>Methanomada group</taxon>
        <taxon>Methanobacteria</taxon>
        <taxon>Methanobacteriales</taxon>
        <taxon>Methanobacteriaceae</taxon>
        <taxon>Methanothermobacter</taxon>
    </lineage>
</organism>
<name>D9PVX3_METTM</name>
<dbReference type="STRING" id="79929.MTBMA_c07760"/>
<dbReference type="SUPFAM" id="SSF53448">
    <property type="entry name" value="Nucleotide-diphospho-sugar transferases"/>
    <property type="match status" value="1"/>
</dbReference>
<proteinExistence type="inferred from homology"/>